<dbReference type="InterPro" id="IPR001182">
    <property type="entry name" value="FtsW/RodA"/>
</dbReference>
<dbReference type="PANTHER" id="PTHR30474:SF1">
    <property type="entry name" value="PEPTIDOGLYCAN GLYCOSYLTRANSFERASE MRDB"/>
    <property type="match status" value="1"/>
</dbReference>
<feature type="transmembrane region" description="Helical" evidence="6">
    <location>
        <begin position="187"/>
        <end position="207"/>
    </location>
</feature>
<evidence type="ECO:0000256" key="3">
    <source>
        <dbReference type="ARBA" id="ARBA00022960"/>
    </source>
</evidence>
<proteinExistence type="predicted"/>
<feature type="transmembrane region" description="Helical" evidence="6">
    <location>
        <begin position="37"/>
        <end position="58"/>
    </location>
</feature>
<dbReference type="PANTHER" id="PTHR30474">
    <property type="entry name" value="CELL CYCLE PROTEIN"/>
    <property type="match status" value="1"/>
</dbReference>
<feature type="transmembrane region" description="Helical" evidence="6">
    <location>
        <begin position="139"/>
        <end position="157"/>
    </location>
</feature>
<comment type="caution">
    <text evidence="7">The sequence shown here is derived from an EMBL/GenBank/DDBJ whole genome shotgun (WGS) entry which is preliminary data.</text>
</comment>
<keyword evidence="2 6" id="KW-0812">Transmembrane</keyword>
<keyword evidence="4 6" id="KW-1133">Transmembrane helix</keyword>
<evidence type="ECO:0000256" key="5">
    <source>
        <dbReference type="ARBA" id="ARBA00023136"/>
    </source>
</evidence>
<reference evidence="7 8" key="1">
    <citation type="submission" date="2020-07" db="EMBL/GenBank/DDBJ databases">
        <title>MOT database genomes.</title>
        <authorList>
            <person name="Joseph S."/>
            <person name="Aduse-Opoku J."/>
            <person name="Hashim A."/>
            <person name="Wade W."/>
            <person name="Curtis M."/>
        </authorList>
    </citation>
    <scope>NUCLEOTIDE SEQUENCE [LARGE SCALE GENOMIC DNA]</scope>
    <source>
        <strain evidence="7 8">CIP 106318</strain>
    </source>
</reference>
<keyword evidence="3" id="KW-0133">Cell shape</keyword>
<feature type="transmembrane region" description="Helical" evidence="6">
    <location>
        <begin position="70"/>
        <end position="96"/>
    </location>
</feature>
<feature type="transmembrane region" description="Helical" evidence="6">
    <location>
        <begin position="12"/>
        <end position="31"/>
    </location>
</feature>
<gene>
    <name evidence="7" type="ORF">HZY85_01140</name>
</gene>
<dbReference type="InterPro" id="IPR018365">
    <property type="entry name" value="Cell_cycle_FtsW-rel_CS"/>
</dbReference>
<dbReference type="PROSITE" id="PS00428">
    <property type="entry name" value="FTSW_RODA_SPOVE"/>
    <property type="match status" value="1"/>
</dbReference>
<evidence type="ECO:0000256" key="2">
    <source>
        <dbReference type="ARBA" id="ARBA00022692"/>
    </source>
</evidence>
<evidence type="ECO:0000256" key="4">
    <source>
        <dbReference type="ARBA" id="ARBA00022989"/>
    </source>
</evidence>
<accession>A0ABX2SXC9</accession>
<keyword evidence="5 6" id="KW-0472">Membrane</keyword>
<keyword evidence="8" id="KW-1185">Reference proteome</keyword>
<name>A0ABX2SXC9_9BACL</name>
<organism evidence="7 8">
    <name type="scientific">Gemelliphila palaticanis</name>
    <dbReference type="NCBI Taxonomy" id="81950"/>
    <lineage>
        <taxon>Bacteria</taxon>
        <taxon>Bacillati</taxon>
        <taxon>Bacillota</taxon>
        <taxon>Bacilli</taxon>
        <taxon>Bacillales</taxon>
        <taxon>Gemellaceae</taxon>
        <taxon>Gemelliphila</taxon>
    </lineage>
</organism>
<feature type="transmembrane region" description="Helical" evidence="6">
    <location>
        <begin position="108"/>
        <end position="127"/>
    </location>
</feature>
<dbReference type="Proteomes" id="UP000531840">
    <property type="component" value="Unassembled WGS sequence"/>
</dbReference>
<feature type="transmembrane region" description="Helical" evidence="6">
    <location>
        <begin position="163"/>
        <end position="180"/>
    </location>
</feature>
<dbReference type="EMBL" id="JACBYF010000002">
    <property type="protein sequence ID" value="NYS46800.1"/>
    <property type="molecule type" value="Genomic_DNA"/>
</dbReference>
<protein>
    <submittedName>
        <fullName evidence="7">FtsW/RodA/SpoVE family cell cycle protein</fullName>
    </submittedName>
</protein>
<dbReference type="Pfam" id="PF01098">
    <property type="entry name" value="FTSW_RODA_SPOVE"/>
    <property type="match status" value="1"/>
</dbReference>
<evidence type="ECO:0000313" key="7">
    <source>
        <dbReference type="EMBL" id="NYS46800.1"/>
    </source>
</evidence>
<dbReference type="RefSeq" id="WP_179940016.1">
    <property type="nucleotide sequence ID" value="NZ_JACBYF010000002.1"/>
</dbReference>
<evidence type="ECO:0000256" key="1">
    <source>
        <dbReference type="ARBA" id="ARBA00004141"/>
    </source>
</evidence>
<feature type="transmembrane region" description="Helical" evidence="6">
    <location>
        <begin position="311"/>
        <end position="328"/>
    </location>
</feature>
<feature type="transmembrane region" description="Helical" evidence="6">
    <location>
        <begin position="348"/>
        <end position="368"/>
    </location>
</feature>
<comment type="subcellular location">
    <subcellularLocation>
        <location evidence="1">Membrane</location>
        <topology evidence="1">Multi-pass membrane protein</topology>
    </subcellularLocation>
</comment>
<evidence type="ECO:0000256" key="6">
    <source>
        <dbReference type="SAM" id="Phobius"/>
    </source>
</evidence>
<feature type="transmembrane region" description="Helical" evidence="6">
    <location>
        <begin position="280"/>
        <end position="299"/>
    </location>
</feature>
<evidence type="ECO:0000313" key="8">
    <source>
        <dbReference type="Proteomes" id="UP000531840"/>
    </source>
</evidence>
<sequence>MKNFILHKSNLSILIFYFFFAFTSIISIILAEYNNNITPTLFLKQLIFFIFSFGIIYFMQNISVHTYEKISILLFIISIILLVLLLIAPVSIAPVINGAKAWFNFKLFSFQPSEIAKVTTVILVSSLITKEHFRTSSDILKLIQVAIITIIPFILIIKENDTGNALYFVCLFLVLAFLVSNRSKTFLVIYSFVIGFLAIVIGSAIYVPNLLIKIGIRDYQIKRLLSWINPNDYINDYSYQITLALNEVKKAGISGSFEKNVTYIPEQYNDFIFTVIAKNFGFIGAAIFILIYFIFIIKVLRIAKSCQHGNFSYYFLLLASFSIAYSFLMNSYSATGIIPVIGVSMPFISYGGSSLLANSILLGIVLKINKTIYDERMEDYYEENEFDNYE</sequence>